<dbReference type="Proteomes" id="UP000216345">
    <property type="component" value="Unassembled WGS sequence"/>
</dbReference>
<evidence type="ECO:0000256" key="1">
    <source>
        <dbReference type="SAM" id="Phobius"/>
    </source>
</evidence>
<proteinExistence type="predicted"/>
<feature type="transmembrane region" description="Helical" evidence="1">
    <location>
        <begin position="12"/>
        <end position="30"/>
    </location>
</feature>
<comment type="caution">
    <text evidence="2">The sequence shown here is derived from an EMBL/GenBank/DDBJ whole genome shotgun (WGS) entry which is preliminary data.</text>
</comment>
<name>A0A256FL33_9HYPH</name>
<evidence type="ECO:0000313" key="2">
    <source>
        <dbReference type="EMBL" id="OYR15557.1"/>
    </source>
</evidence>
<organism evidence="2 3">
    <name type="scientific">Brucella rhizosphaerae</name>
    <dbReference type="NCBI Taxonomy" id="571254"/>
    <lineage>
        <taxon>Bacteria</taxon>
        <taxon>Pseudomonadati</taxon>
        <taxon>Pseudomonadota</taxon>
        <taxon>Alphaproteobacteria</taxon>
        <taxon>Hyphomicrobiales</taxon>
        <taxon>Brucellaceae</taxon>
        <taxon>Brucella/Ochrobactrum group</taxon>
        <taxon>Brucella</taxon>
    </lineage>
</organism>
<dbReference type="RefSeq" id="WP_094576335.1">
    <property type="nucleotide sequence ID" value="NZ_JBHEEL010000009.1"/>
</dbReference>
<reference evidence="2 3" key="1">
    <citation type="submission" date="2017-07" db="EMBL/GenBank/DDBJ databases">
        <title>Phylogenetic study on the rhizospheric bacterium Ochrobactrum sp. A44.</title>
        <authorList>
            <person name="Krzyzanowska D.M."/>
            <person name="Ossowicki A."/>
            <person name="Rajewska M."/>
            <person name="Maciag T."/>
            <person name="Kaczynski Z."/>
            <person name="Czerwicka M."/>
            <person name="Jafra S."/>
        </authorList>
    </citation>
    <scope>NUCLEOTIDE SEQUENCE [LARGE SCALE GENOMIC DNA]</scope>
    <source>
        <strain evidence="2 3">PR17</strain>
    </source>
</reference>
<gene>
    <name evidence="2" type="ORF">CEV32_4833</name>
</gene>
<sequence>MTWLLTLRSKITDYAVAIAAALAVLVGAYLKGRSDSKTAQTARDAQSATKARKIENEVSRLDDSAVDARLAKWMRDKR</sequence>
<dbReference type="eggNOG" id="ENOG502ZSEF">
    <property type="taxonomic scope" value="Bacteria"/>
</dbReference>
<keyword evidence="1" id="KW-1133">Transmembrane helix</keyword>
<evidence type="ECO:0000313" key="3">
    <source>
        <dbReference type="Proteomes" id="UP000216345"/>
    </source>
</evidence>
<keyword evidence="1" id="KW-0812">Transmembrane</keyword>
<dbReference type="AlphaFoldDB" id="A0A256FL33"/>
<protein>
    <submittedName>
        <fullName evidence="2">Uncharacterized protein</fullName>
    </submittedName>
</protein>
<keyword evidence="1" id="KW-0472">Membrane</keyword>
<accession>A0A256FL33</accession>
<dbReference type="EMBL" id="NNRK01000025">
    <property type="protein sequence ID" value="OYR15557.1"/>
    <property type="molecule type" value="Genomic_DNA"/>
</dbReference>
<keyword evidence="3" id="KW-1185">Reference proteome</keyword>